<dbReference type="Proteomes" id="UP001250656">
    <property type="component" value="Unassembled WGS sequence"/>
</dbReference>
<comment type="caution">
    <text evidence="2">The sequence shown here is derived from an EMBL/GenBank/DDBJ whole genome shotgun (WGS) entry which is preliminary data.</text>
</comment>
<name>A0ABU3L8G0_9FLAO</name>
<feature type="transmembrane region" description="Helical" evidence="1">
    <location>
        <begin position="73"/>
        <end position="93"/>
    </location>
</feature>
<evidence type="ECO:0000256" key="1">
    <source>
        <dbReference type="SAM" id="Phobius"/>
    </source>
</evidence>
<gene>
    <name evidence="2" type="ORF">RQM65_15290</name>
</gene>
<feature type="transmembrane region" description="Helical" evidence="1">
    <location>
        <begin position="12"/>
        <end position="34"/>
    </location>
</feature>
<keyword evidence="1" id="KW-0472">Membrane</keyword>
<feature type="transmembrane region" description="Helical" evidence="1">
    <location>
        <begin position="105"/>
        <end position="126"/>
    </location>
</feature>
<feature type="transmembrane region" description="Helical" evidence="1">
    <location>
        <begin position="46"/>
        <end position="66"/>
    </location>
</feature>
<sequence length="132" mass="15041">MKKNSILRYVTLFILTAFALLTLFLSSSVLFDWFGIRAREGNYVPLVVWANFISGGLYLIGAFGLLKQKKWTFWPLLISVFILIGALVGLYVHIEIGAPYETKTIVALVFRTGLTLVFTFLAYLITVQWKNR</sequence>
<dbReference type="EMBL" id="JAVTTP010000001">
    <property type="protein sequence ID" value="MDT7830031.1"/>
    <property type="molecule type" value="Genomic_DNA"/>
</dbReference>
<keyword evidence="1" id="KW-1133">Transmembrane helix</keyword>
<reference evidence="2 3" key="1">
    <citation type="submission" date="2023-09" db="EMBL/GenBank/DDBJ databases">
        <title>Novel taxa isolated from Blanes Bay.</title>
        <authorList>
            <person name="Rey-Velasco X."/>
            <person name="Lucena T."/>
        </authorList>
    </citation>
    <scope>NUCLEOTIDE SEQUENCE [LARGE SCALE GENOMIC DNA]</scope>
    <source>
        <strain evidence="2 3">S334</strain>
    </source>
</reference>
<evidence type="ECO:0000313" key="3">
    <source>
        <dbReference type="Proteomes" id="UP001250656"/>
    </source>
</evidence>
<accession>A0ABU3L8G0</accession>
<proteinExistence type="predicted"/>
<keyword evidence="1" id="KW-0812">Transmembrane</keyword>
<dbReference type="RefSeq" id="WP_314016286.1">
    <property type="nucleotide sequence ID" value="NZ_JAVTTP010000001.1"/>
</dbReference>
<evidence type="ECO:0000313" key="2">
    <source>
        <dbReference type="EMBL" id="MDT7830031.1"/>
    </source>
</evidence>
<protein>
    <submittedName>
        <fullName evidence="2">Uncharacterized protein</fullName>
    </submittedName>
</protein>
<keyword evidence="3" id="KW-1185">Reference proteome</keyword>
<organism evidence="2 3">
    <name type="scientific">Pricia mediterranea</name>
    <dbReference type="NCBI Taxonomy" id="3076079"/>
    <lineage>
        <taxon>Bacteria</taxon>
        <taxon>Pseudomonadati</taxon>
        <taxon>Bacteroidota</taxon>
        <taxon>Flavobacteriia</taxon>
        <taxon>Flavobacteriales</taxon>
        <taxon>Flavobacteriaceae</taxon>
        <taxon>Pricia</taxon>
    </lineage>
</organism>